<keyword evidence="4" id="KW-0798">TonB box</keyword>
<evidence type="ECO:0000256" key="3">
    <source>
        <dbReference type="ARBA" id="ARBA00023237"/>
    </source>
</evidence>
<dbReference type="PANTHER" id="PTHR40980">
    <property type="entry name" value="PLUG DOMAIN-CONTAINING PROTEIN"/>
    <property type="match status" value="1"/>
</dbReference>
<reference evidence="8" key="1">
    <citation type="submission" date="2022-08" db="EMBL/GenBank/DDBJ databases">
        <title>Genomic Encyclopedia of Type Strains, Phase V (KMG-V): Genome sequencing to study the core and pangenomes of soil and plant-associated prokaryotes.</title>
        <authorList>
            <person name="Whitman W."/>
        </authorList>
    </citation>
    <scope>NUCLEOTIDE SEQUENCE</scope>
    <source>
        <strain evidence="8">SP3049</strain>
    </source>
</reference>
<sequence length="943" mass="102565">MVNGWYRDLLLVAFLFLVGAGTSPLVVAQDASPKEVDTNGTVTGVVVEDGRGGPLPGANVRVAGSSTGTTTDLNGRYRIENLDPGTYDLRFSFVGFQQKTVTGVEVTAGGTTEIDITLAEETERLDEVVVEAKAARDSEAGLILKRAEAAAVSNAVSAETMSRAGAGTVADAMGLMTGGSVVEGKHVNIRGLQGRYVNVQLNGTTLPNADPEGNSVALDIFPSSLIDNVVTEKTFTPDKPGTFTGGSVDITTKSFPNDFFLNASVSTSSNSEVGVGGGILLPPDGLEEVPPVANSSSVPPGPTSDPERRDALNQVTQAFATGVSPRSNDVLGNRSAEVSLGDRFSVMGDRSLGVIASLTYDHSFSGYNGGTTARFSQTGINAEQLRPEASYTTRRGVEETLFGGLAGISFQLTPTDELGVRLLYNRDDEHIARYESGILPRDNISGDRRFETRVARVIERTVRTTELDGTHQFGSGAEGVRLEWQTAYSKVRREEPDNRFFPNEFSPGERDTSFAISGPVTGLPTRYFRDLTEQDWSGEASVEVPVGPTLFEAGGRFRTKTREFRERVFKHDAPIGHGFSGRPGAYVDERSGLLSDGTFGTYVTEVPSQGGNYDGALDTGAGYLMTETPVPGVPSLEFIGGVRFEYTDMSLNTLDTDTEGAFSQFDVLPSVNLVWTLREDMNLRLAYGRTIALPSFREFAPFQSFNFIGDFTERGNPALKRTRVDNFDLRWEWFPRAGELLSASLYYKDFTDPIERTFVAESVDQGIITYRNRESARVYGVELEARKRLGGLAPWLEHVQVGGNLTLTQSQIDRTEEVLTLIRQFRDDPDETRQLQGQSPYIANVNAGYDNPETGTAVNVFFNRFGDRLQTVSANGADIFERARSTLDINFSQRLLPGVSASISVKNVLNSDEVVSQTFKGDEFINDRRPLGRTVSVGVSYSY</sequence>
<name>A0A9X2PMD3_9BACT</name>
<evidence type="ECO:0000313" key="9">
    <source>
        <dbReference type="Proteomes" id="UP001155057"/>
    </source>
</evidence>
<dbReference type="Pfam" id="PF00593">
    <property type="entry name" value="TonB_dep_Rec_b-barrel"/>
    <property type="match status" value="1"/>
</dbReference>
<organism evidence="8 9">
    <name type="scientific">Salinibacter ruber</name>
    <dbReference type="NCBI Taxonomy" id="146919"/>
    <lineage>
        <taxon>Bacteria</taxon>
        <taxon>Pseudomonadati</taxon>
        <taxon>Rhodothermota</taxon>
        <taxon>Rhodothermia</taxon>
        <taxon>Rhodothermales</taxon>
        <taxon>Salinibacteraceae</taxon>
        <taxon>Salinibacter</taxon>
    </lineage>
</organism>
<feature type="domain" description="TonB-dependent receptor-like beta-barrel" evidence="6">
    <location>
        <begin position="595"/>
        <end position="908"/>
    </location>
</feature>
<dbReference type="Gene3D" id="2.40.170.20">
    <property type="entry name" value="TonB-dependent receptor, beta-barrel domain"/>
    <property type="match status" value="1"/>
</dbReference>
<dbReference type="InterPro" id="IPR000531">
    <property type="entry name" value="Beta-barrel_TonB"/>
</dbReference>
<comment type="caution">
    <text evidence="8">The sequence shown here is derived from an EMBL/GenBank/DDBJ whole genome shotgun (WGS) entry which is preliminary data.</text>
</comment>
<dbReference type="PANTHER" id="PTHR40980:SF5">
    <property type="entry name" value="TONB-DEPENDENT RECEPTOR"/>
    <property type="match status" value="1"/>
</dbReference>
<dbReference type="EMBL" id="JANUAE010000003">
    <property type="protein sequence ID" value="MCS3709510.1"/>
    <property type="molecule type" value="Genomic_DNA"/>
</dbReference>
<evidence type="ECO:0000256" key="4">
    <source>
        <dbReference type="RuleBase" id="RU003357"/>
    </source>
</evidence>
<dbReference type="InterPro" id="IPR012910">
    <property type="entry name" value="Plug_dom"/>
</dbReference>
<evidence type="ECO:0000259" key="6">
    <source>
        <dbReference type="Pfam" id="PF00593"/>
    </source>
</evidence>
<comment type="subcellular location">
    <subcellularLocation>
        <location evidence="1 4">Cell outer membrane</location>
    </subcellularLocation>
</comment>
<dbReference type="Gene3D" id="2.170.130.10">
    <property type="entry name" value="TonB-dependent receptor, plug domain"/>
    <property type="match status" value="1"/>
</dbReference>
<dbReference type="InterPro" id="IPR036942">
    <property type="entry name" value="Beta-barrel_TonB_sf"/>
</dbReference>
<dbReference type="AlphaFoldDB" id="A0A9X2PMD3"/>
<dbReference type="InterPro" id="IPR008969">
    <property type="entry name" value="CarboxyPept-like_regulatory"/>
</dbReference>
<dbReference type="Proteomes" id="UP001155057">
    <property type="component" value="Unassembled WGS sequence"/>
</dbReference>
<dbReference type="Pfam" id="PF13715">
    <property type="entry name" value="CarbopepD_reg_2"/>
    <property type="match status" value="1"/>
</dbReference>
<accession>A0A9X2PMD3</accession>
<dbReference type="RefSeq" id="WP_011403216.1">
    <property type="nucleotide sequence ID" value="NZ_CALTRY010000002.1"/>
</dbReference>
<dbReference type="SUPFAM" id="SSF49464">
    <property type="entry name" value="Carboxypeptidase regulatory domain-like"/>
    <property type="match status" value="1"/>
</dbReference>
<dbReference type="InterPro" id="IPR037066">
    <property type="entry name" value="Plug_dom_sf"/>
</dbReference>
<keyword evidence="3" id="KW-0998">Cell outer membrane</keyword>
<feature type="compositionally biased region" description="Low complexity" evidence="5">
    <location>
        <begin position="289"/>
        <end position="298"/>
    </location>
</feature>
<comment type="similarity">
    <text evidence="4">Belongs to the TonB-dependent receptor family.</text>
</comment>
<dbReference type="Pfam" id="PF07715">
    <property type="entry name" value="Plug"/>
    <property type="match status" value="1"/>
</dbReference>
<dbReference type="SUPFAM" id="SSF56935">
    <property type="entry name" value="Porins"/>
    <property type="match status" value="1"/>
</dbReference>
<evidence type="ECO:0000259" key="7">
    <source>
        <dbReference type="Pfam" id="PF07715"/>
    </source>
</evidence>
<proteinExistence type="inferred from homology"/>
<evidence type="ECO:0000256" key="5">
    <source>
        <dbReference type="SAM" id="MobiDB-lite"/>
    </source>
</evidence>
<gene>
    <name evidence="8" type="ORF">GGP61_001113</name>
</gene>
<protein>
    <submittedName>
        <fullName evidence="8">Outer membrane receptor protein involved in Fe transport</fullName>
    </submittedName>
</protein>
<feature type="region of interest" description="Disordered" evidence="5">
    <location>
        <begin position="283"/>
        <end position="308"/>
    </location>
</feature>
<feature type="domain" description="TonB-dependent receptor plug" evidence="7">
    <location>
        <begin position="148"/>
        <end position="230"/>
    </location>
</feature>
<dbReference type="GO" id="GO:0009279">
    <property type="term" value="C:cell outer membrane"/>
    <property type="evidence" value="ECO:0007669"/>
    <property type="project" value="UniProtKB-SubCell"/>
</dbReference>
<evidence type="ECO:0000313" key="8">
    <source>
        <dbReference type="EMBL" id="MCS3709510.1"/>
    </source>
</evidence>
<evidence type="ECO:0000256" key="2">
    <source>
        <dbReference type="ARBA" id="ARBA00023136"/>
    </source>
</evidence>
<keyword evidence="8" id="KW-0675">Receptor</keyword>
<evidence type="ECO:0000256" key="1">
    <source>
        <dbReference type="ARBA" id="ARBA00004442"/>
    </source>
</evidence>
<dbReference type="Gene3D" id="2.60.40.1120">
    <property type="entry name" value="Carboxypeptidase-like, regulatory domain"/>
    <property type="match status" value="1"/>
</dbReference>
<keyword evidence="2 4" id="KW-0472">Membrane</keyword>